<feature type="transmembrane region" description="Helical" evidence="6">
    <location>
        <begin position="208"/>
        <end position="226"/>
    </location>
</feature>
<keyword evidence="4 6" id="KW-0472">Membrane</keyword>
<evidence type="ECO:0000313" key="11">
    <source>
        <dbReference type="Proteomes" id="UP001152797"/>
    </source>
</evidence>
<dbReference type="EMBL" id="CAMXCT020000955">
    <property type="protein sequence ID" value="CAL1138477.1"/>
    <property type="molecule type" value="Genomic_DNA"/>
</dbReference>
<evidence type="ECO:0000313" key="9">
    <source>
        <dbReference type="EMBL" id="CAL1138477.1"/>
    </source>
</evidence>
<dbReference type="EMBL" id="CAMXCT030000955">
    <property type="protein sequence ID" value="CAL4772414.1"/>
    <property type="molecule type" value="Genomic_DNA"/>
</dbReference>
<evidence type="ECO:0000256" key="6">
    <source>
        <dbReference type="SAM" id="Phobius"/>
    </source>
</evidence>
<evidence type="ECO:0000256" key="4">
    <source>
        <dbReference type="ARBA" id="ARBA00023136"/>
    </source>
</evidence>
<accession>A0A9P1FSS9</accession>
<feature type="non-terminal residue" evidence="8">
    <location>
        <position position="589"/>
    </location>
</feature>
<keyword evidence="11" id="KW-1185">Reference proteome</keyword>
<dbReference type="Proteomes" id="UP001152797">
    <property type="component" value="Unassembled WGS sequence"/>
</dbReference>
<comment type="subcellular location">
    <subcellularLocation>
        <location evidence="1">Membrane</location>
        <topology evidence="1">Multi-pass membrane protein</topology>
    </subcellularLocation>
</comment>
<dbReference type="AlphaFoldDB" id="A0A9P1FSS9"/>
<dbReference type="InterPro" id="IPR051223">
    <property type="entry name" value="Polycystin"/>
</dbReference>
<dbReference type="InterPro" id="IPR013122">
    <property type="entry name" value="PKD1_2_channel"/>
</dbReference>
<name>A0A9P1FSS9_9DINO</name>
<reference evidence="8" key="1">
    <citation type="submission" date="2022-10" db="EMBL/GenBank/DDBJ databases">
        <authorList>
            <person name="Chen Y."/>
            <person name="Dougan E. K."/>
            <person name="Chan C."/>
            <person name="Rhodes N."/>
            <person name="Thang M."/>
        </authorList>
    </citation>
    <scope>NUCLEOTIDE SEQUENCE</scope>
</reference>
<evidence type="ECO:0000313" key="8">
    <source>
        <dbReference type="EMBL" id="CAI3985102.1"/>
    </source>
</evidence>
<dbReference type="Gene3D" id="1.10.287.70">
    <property type="match status" value="1"/>
</dbReference>
<keyword evidence="3 6" id="KW-1133">Transmembrane helix</keyword>
<evidence type="ECO:0000256" key="3">
    <source>
        <dbReference type="ARBA" id="ARBA00022989"/>
    </source>
</evidence>
<dbReference type="OrthoDB" id="444119at2759"/>
<evidence type="ECO:0000256" key="2">
    <source>
        <dbReference type="ARBA" id="ARBA00022692"/>
    </source>
</evidence>
<sequence>EENANFAFNGVGTFGNKNIQDVNSFADFYSWFRLGFAAIYMPQTSSVSEGSSLPSVNLTNAETAEYLNFNRKLGPIKLSQQVAKVSPCENPDLLDTIDVSNDTRCFSQSHEFFIQPTDFDIGFLDYVEDTSKTVWLDYNTDPTKMVEELENSSWLTKDTNHWQITVVTYNPDYDILTVTGIHFLLSRSGRIWKQITFMSLKTRPYANLWSLAWEILFFGSILTIFIEEVYEVVTGIIAARNGGKCRPMQFIREYLGIWNAVDWVSIIIAFTLLGMWIATCLDRQNLEAKVIVLASRHLKMLSIAAIASDPVIPTCLHSRPPERHDGSGAPIGKDQPSKQSEAQRELIRVHEARGDPHFVDLCGGFGGMAVMDRCEEKWCNRAHFGIIFLSVFVTFVFMAMGFFGRTVSGYANFQIAFVTLFRALMGDLDFDAMEEQAGRVIAGIFHITFMLTMLLILLNMLIAIIMDVYAMTKQNAAHSDPVWYDVYDYFNRFWQRRTGNRLNIWTAKVVCMTSLQEQTEKHEQYGKSQTSFFGVDVTEDKETLITYETLKDLVPEMSQEQVEASILESVEWYVAWWQSGRVHEPHAVS</sequence>
<comment type="caution">
    <text evidence="8">The sequence shown here is derived from an EMBL/GenBank/DDBJ whole genome shotgun (WGS) entry which is preliminary data.</text>
</comment>
<evidence type="ECO:0000256" key="1">
    <source>
        <dbReference type="ARBA" id="ARBA00004141"/>
    </source>
</evidence>
<organism evidence="8">
    <name type="scientific">Cladocopium goreaui</name>
    <dbReference type="NCBI Taxonomy" id="2562237"/>
    <lineage>
        <taxon>Eukaryota</taxon>
        <taxon>Sar</taxon>
        <taxon>Alveolata</taxon>
        <taxon>Dinophyceae</taxon>
        <taxon>Suessiales</taxon>
        <taxon>Symbiodiniaceae</taxon>
        <taxon>Cladocopium</taxon>
    </lineage>
</organism>
<evidence type="ECO:0000313" key="10">
    <source>
        <dbReference type="EMBL" id="CAL4772414.1"/>
    </source>
</evidence>
<reference evidence="9" key="2">
    <citation type="submission" date="2024-04" db="EMBL/GenBank/DDBJ databases">
        <authorList>
            <person name="Chen Y."/>
            <person name="Shah S."/>
            <person name="Dougan E. K."/>
            <person name="Thang M."/>
            <person name="Chan C."/>
        </authorList>
    </citation>
    <scope>NUCLEOTIDE SEQUENCE [LARGE SCALE GENOMIC DNA]</scope>
</reference>
<gene>
    <name evidence="8" type="ORF">C1SCF055_LOCUS12586</name>
</gene>
<dbReference type="PANTHER" id="PTHR10877:SF183">
    <property type="entry name" value="AT14535P-RELATED"/>
    <property type="match status" value="1"/>
</dbReference>
<dbReference type="GO" id="GO:0016020">
    <property type="term" value="C:membrane"/>
    <property type="evidence" value="ECO:0007669"/>
    <property type="project" value="UniProtKB-SubCell"/>
</dbReference>
<keyword evidence="10" id="KW-0675">Receptor</keyword>
<dbReference type="Pfam" id="PF08016">
    <property type="entry name" value="PKD_channel"/>
    <property type="match status" value="1"/>
</dbReference>
<feature type="transmembrane region" description="Helical" evidence="6">
    <location>
        <begin position="382"/>
        <end position="403"/>
    </location>
</feature>
<feature type="transmembrane region" description="Helical" evidence="6">
    <location>
        <begin position="263"/>
        <end position="281"/>
    </location>
</feature>
<feature type="transmembrane region" description="Helical" evidence="6">
    <location>
        <begin position="440"/>
        <end position="466"/>
    </location>
</feature>
<keyword evidence="2 6" id="KW-0812">Transmembrane</keyword>
<feature type="domain" description="Polycystin cation channel PKD1/PKD2" evidence="7">
    <location>
        <begin position="382"/>
        <end position="470"/>
    </location>
</feature>
<proteinExistence type="predicted"/>
<evidence type="ECO:0000256" key="5">
    <source>
        <dbReference type="SAM" id="MobiDB-lite"/>
    </source>
</evidence>
<evidence type="ECO:0000259" key="7">
    <source>
        <dbReference type="Pfam" id="PF08016"/>
    </source>
</evidence>
<protein>
    <submittedName>
        <fullName evidence="10">Polycystin-2 (Curly up) (Cup) (Polycystic kidney disease 2 protein homolog) (Transient receptor potential cation channel subfamily P member 2)</fullName>
    </submittedName>
</protein>
<feature type="region of interest" description="Disordered" evidence="5">
    <location>
        <begin position="319"/>
        <end position="344"/>
    </location>
</feature>
<dbReference type="EMBL" id="CAMXCT010000955">
    <property type="protein sequence ID" value="CAI3985102.1"/>
    <property type="molecule type" value="Genomic_DNA"/>
</dbReference>
<dbReference type="PANTHER" id="PTHR10877">
    <property type="entry name" value="POLYCYSTIN FAMILY MEMBER"/>
    <property type="match status" value="1"/>
</dbReference>